<gene>
    <name evidence="1" type="ORF">EB796_007260</name>
</gene>
<dbReference type="Proteomes" id="UP000593567">
    <property type="component" value="Unassembled WGS sequence"/>
</dbReference>
<accession>A0A7J7K998</accession>
<dbReference type="AlphaFoldDB" id="A0A7J7K998"/>
<dbReference type="EMBL" id="VXIV02001074">
    <property type="protein sequence ID" value="KAF6034431.1"/>
    <property type="molecule type" value="Genomic_DNA"/>
</dbReference>
<evidence type="ECO:0000313" key="2">
    <source>
        <dbReference type="Proteomes" id="UP000593567"/>
    </source>
</evidence>
<evidence type="ECO:0000313" key="1">
    <source>
        <dbReference type="EMBL" id="KAF6034431.1"/>
    </source>
</evidence>
<dbReference type="SUPFAM" id="SSF48452">
    <property type="entry name" value="TPR-like"/>
    <property type="match status" value="1"/>
</dbReference>
<dbReference type="Gene3D" id="1.25.40.10">
    <property type="entry name" value="Tetratricopeptide repeat domain"/>
    <property type="match status" value="1"/>
</dbReference>
<organism evidence="1 2">
    <name type="scientific">Bugula neritina</name>
    <name type="common">Brown bryozoan</name>
    <name type="synonym">Sertularia neritina</name>
    <dbReference type="NCBI Taxonomy" id="10212"/>
    <lineage>
        <taxon>Eukaryota</taxon>
        <taxon>Metazoa</taxon>
        <taxon>Spiralia</taxon>
        <taxon>Lophotrochozoa</taxon>
        <taxon>Bryozoa</taxon>
        <taxon>Gymnolaemata</taxon>
        <taxon>Cheilostomatida</taxon>
        <taxon>Flustrina</taxon>
        <taxon>Buguloidea</taxon>
        <taxon>Bugulidae</taxon>
        <taxon>Bugula</taxon>
    </lineage>
</organism>
<name>A0A7J7K998_BUGNE</name>
<comment type="caution">
    <text evidence="1">The sequence shown here is derived from an EMBL/GenBank/DDBJ whole genome shotgun (WGS) entry which is preliminary data.</text>
</comment>
<proteinExistence type="predicted"/>
<reference evidence="1" key="1">
    <citation type="submission" date="2020-06" db="EMBL/GenBank/DDBJ databases">
        <title>Draft genome of Bugula neritina, a colonial animal packing powerful symbionts and potential medicines.</title>
        <authorList>
            <person name="Rayko M."/>
        </authorList>
    </citation>
    <scope>NUCLEOTIDE SEQUENCE [LARGE SCALE GENOMIC DNA]</scope>
    <source>
        <strain evidence="1">Kwan_BN1</strain>
    </source>
</reference>
<keyword evidence="2" id="KW-1185">Reference proteome</keyword>
<protein>
    <submittedName>
        <fullName evidence="1">Uncharacterized protein</fullName>
    </submittedName>
</protein>
<sequence>MDQTAVTTEALRLARHLRNSDKHGQALAYFLIAFHSDKELKDNTVVVDEFVDVFCVGCDALLQKNDTENLFECFAQALEACPNCARLYSHMGTIYYR</sequence>
<dbReference type="InterPro" id="IPR011990">
    <property type="entry name" value="TPR-like_helical_dom_sf"/>
</dbReference>